<reference evidence="1" key="1">
    <citation type="submission" date="2022-11" db="EMBL/GenBank/DDBJ databases">
        <authorList>
            <person name="Kikuchi T."/>
        </authorList>
    </citation>
    <scope>NUCLEOTIDE SEQUENCE</scope>
    <source>
        <strain evidence="1">PS1010</strain>
    </source>
</reference>
<evidence type="ECO:0000313" key="2">
    <source>
        <dbReference type="Proteomes" id="UP001152747"/>
    </source>
</evidence>
<dbReference type="EMBL" id="CANHGI010000003">
    <property type="protein sequence ID" value="CAI5445224.1"/>
    <property type="molecule type" value="Genomic_DNA"/>
</dbReference>
<organism evidence="1 2">
    <name type="scientific">Caenorhabditis angaria</name>
    <dbReference type="NCBI Taxonomy" id="860376"/>
    <lineage>
        <taxon>Eukaryota</taxon>
        <taxon>Metazoa</taxon>
        <taxon>Ecdysozoa</taxon>
        <taxon>Nematoda</taxon>
        <taxon>Chromadorea</taxon>
        <taxon>Rhabditida</taxon>
        <taxon>Rhabditina</taxon>
        <taxon>Rhabditomorpha</taxon>
        <taxon>Rhabditoidea</taxon>
        <taxon>Rhabditidae</taxon>
        <taxon>Peloderinae</taxon>
        <taxon>Caenorhabditis</taxon>
    </lineage>
</organism>
<sequence length="107" mass="12496">MPEVPRKTMSFEEEDFYIESTEELFEIDEEEIFFRFLLDSLLDKAFDGKKDEDSAIDTMKDKEEDAVLMFSEEVQGLSAEEEEKLVDLDLIPNFSTNRNVYGTSFNV</sequence>
<keyword evidence="2" id="KW-1185">Reference proteome</keyword>
<gene>
    <name evidence="1" type="ORF">CAMP_LOCUS7861</name>
</gene>
<comment type="caution">
    <text evidence="1">The sequence shown here is derived from an EMBL/GenBank/DDBJ whole genome shotgun (WGS) entry which is preliminary data.</text>
</comment>
<dbReference type="AlphaFoldDB" id="A0A9P1MYS6"/>
<accession>A0A9P1MYS6</accession>
<name>A0A9P1MYS6_9PELO</name>
<protein>
    <submittedName>
        <fullName evidence="1">Uncharacterized protein</fullName>
    </submittedName>
</protein>
<dbReference type="Proteomes" id="UP001152747">
    <property type="component" value="Unassembled WGS sequence"/>
</dbReference>
<proteinExistence type="predicted"/>
<evidence type="ECO:0000313" key="1">
    <source>
        <dbReference type="EMBL" id="CAI5445224.1"/>
    </source>
</evidence>